<protein>
    <submittedName>
        <fullName evidence="2">Uncharacterized protein</fullName>
    </submittedName>
</protein>
<reference evidence="2" key="1">
    <citation type="submission" date="2021-01" db="EMBL/GenBank/DDBJ databases">
        <authorList>
            <person name="Corre E."/>
            <person name="Pelletier E."/>
            <person name="Niang G."/>
            <person name="Scheremetjew M."/>
            <person name="Finn R."/>
            <person name="Kale V."/>
            <person name="Holt S."/>
            <person name="Cochrane G."/>
            <person name="Meng A."/>
            <person name="Brown T."/>
            <person name="Cohen L."/>
        </authorList>
    </citation>
    <scope>NUCLEOTIDE SEQUENCE</scope>
</reference>
<organism evidence="2">
    <name type="scientific">Noctiluca scintillans</name>
    <name type="common">Sea sparkle</name>
    <name type="synonym">Red tide dinoflagellate</name>
    <dbReference type="NCBI Taxonomy" id="2966"/>
    <lineage>
        <taxon>Eukaryota</taxon>
        <taxon>Sar</taxon>
        <taxon>Alveolata</taxon>
        <taxon>Dinophyceae</taxon>
        <taxon>Noctilucales</taxon>
        <taxon>Noctilucaceae</taxon>
        <taxon>Noctiluca</taxon>
    </lineage>
</organism>
<dbReference type="AlphaFoldDB" id="A0A7S1EZI8"/>
<proteinExistence type="predicted"/>
<evidence type="ECO:0000256" key="1">
    <source>
        <dbReference type="SAM" id="SignalP"/>
    </source>
</evidence>
<evidence type="ECO:0000313" key="2">
    <source>
        <dbReference type="EMBL" id="CAD8833175.1"/>
    </source>
</evidence>
<feature type="signal peptide" evidence="1">
    <location>
        <begin position="1"/>
        <end position="26"/>
    </location>
</feature>
<dbReference type="EMBL" id="HBFQ01010764">
    <property type="protein sequence ID" value="CAD8833175.1"/>
    <property type="molecule type" value="Transcribed_RNA"/>
</dbReference>
<name>A0A7S1EZI8_NOCSC</name>
<gene>
    <name evidence="2" type="ORF">NSCI0253_LOCUS7523</name>
</gene>
<feature type="chain" id="PRO_5031543445" evidence="1">
    <location>
        <begin position="27"/>
        <end position="101"/>
    </location>
</feature>
<keyword evidence="1" id="KW-0732">Signal</keyword>
<sequence length="101" mass="11459">MVSPVIFAVIPLLLITVLAFVSCVSGSYDQSDLTRHEPVPLDQHYYFAESIWRDVRLLLSFFIGVCFVQVTETCQRQESADAEQQSVTGLGNRFKMYAYAM</sequence>
<accession>A0A7S1EZI8</accession>